<dbReference type="Gene3D" id="1.10.1760.20">
    <property type="match status" value="1"/>
</dbReference>
<keyword evidence="3" id="KW-1185">Reference proteome</keyword>
<gene>
    <name evidence="2" type="ORF">GCWU000321_01078</name>
</gene>
<protein>
    <recommendedName>
        <fullName evidence="4">ECF transporter S component</fullName>
    </recommendedName>
</protein>
<dbReference type="HOGENOM" id="CLU_084705_1_1_9"/>
<reference evidence="2" key="1">
    <citation type="submission" date="2009-09" db="EMBL/GenBank/DDBJ databases">
        <authorList>
            <person name="Weinstock G."/>
            <person name="Sodergren E."/>
            <person name="Clifton S."/>
            <person name="Fulton L."/>
            <person name="Fulton B."/>
            <person name="Courtney L."/>
            <person name="Fronick C."/>
            <person name="Harrison M."/>
            <person name="Strong C."/>
            <person name="Farmer C."/>
            <person name="Delahaunty K."/>
            <person name="Markovic C."/>
            <person name="Hall O."/>
            <person name="Minx P."/>
            <person name="Tomlinson C."/>
            <person name="Mitreva M."/>
            <person name="Nelson J."/>
            <person name="Hou S."/>
            <person name="Wollam A."/>
            <person name="Pepin K.H."/>
            <person name="Johnson M."/>
            <person name="Bhonagiri V."/>
            <person name="Nash W.E."/>
            <person name="Warren W."/>
            <person name="Chinwalla A."/>
            <person name="Mardis E.R."/>
            <person name="Wilson R.K."/>
        </authorList>
    </citation>
    <scope>NUCLEOTIDE SEQUENCE [LARGE SCALE GENOMIC DNA]</scope>
    <source>
        <strain evidence="2">DSM 15470</strain>
    </source>
</reference>
<comment type="caution">
    <text evidence="2">The sequence shown here is derived from an EMBL/GenBank/DDBJ whole genome shotgun (WGS) entry which is preliminary data.</text>
</comment>
<dbReference type="eggNOG" id="COG4720">
    <property type="taxonomic scope" value="Bacteria"/>
</dbReference>
<accession>C9LNF7</accession>
<dbReference type="Pfam" id="PF07155">
    <property type="entry name" value="ECF-ribofla_trS"/>
    <property type="match status" value="1"/>
</dbReference>
<keyword evidence="1" id="KW-0812">Transmembrane</keyword>
<dbReference type="AlphaFoldDB" id="C9LNF7"/>
<dbReference type="EMBL" id="ACIM02000001">
    <property type="protein sequence ID" value="EEW97093.1"/>
    <property type="molecule type" value="Genomic_DNA"/>
</dbReference>
<feature type="transmembrane region" description="Helical" evidence="1">
    <location>
        <begin position="145"/>
        <end position="166"/>
    </location>
</feature>
<evidence type="ECO:0008006" key="4">
    <source>
        <dbReference type="Google" id="ProtNLM"/>
    </source>
</evidence>
<organism evidence="2 3">
    <name type="scientific">Dialister invisus DSM 15470</name>
    <dbReference type="NCBI Taxonomy" id="592028"/>
    <lineage>
        <taxon>Bacteria</taxon>
        <taxon>Bacillati</taxon>
        <taxon>Bacillota</taxon>
        <taxon>Negativicutes</taxon>
        <taxon>Veillonellales</taxon>
        <taxon>Veillonellaceae</taxon>
        <taxon>Dialister</taxon>
    </lineage>
</organism>
<name>C9LNF7_9FIRM</name>
<dbReference type="RefSeq" id="WP_007070026.1">
    <property type="nucleotide sequence ID" value="NZ_GG698602.1"/>
</dbReference>
<dbReference type="GO" id="GO:0016020">
    <property type="term" value="C:membrane"/>
    <property type="evidence" value="ECO:0007669"/>
    <property type="project" value="InterPro"/>
</dbReference>
<keyword evidence="1" id="KW-1133">Transmembrane helix</keyword>
<sequence length="182" mass="19763">MTNTNTPAGNISAAPRYKARWLTVCGFLMAMNTVLSSFNIPVPGGHFYLNDVIIVAAALSLDPLGAFLVGGVGAFLGDFFFYPLPMFVSLATHGLEAVVISLFARRYGKKNLLLTFFGVFLGALIVVIGYSLGRAYVYSTPEYSLIKLPFEILQAGIGAILGAFIWKNRNMGDTIQKIINKK</sequence>
<dbReference type="InterPro" id="IPR009825">
    <property type="entry name" value="ECF_substrate-spec-like"/>
</dbReference>
<feature type="transmembrane region" description="Helical" evidence="1">
    <location>
        <begin position="52"/>
        <end position="76"/>
    </location>
</feature>
<dbReference type="Proteomes" id="UP000004736">
    <property type="component" value="Unassembled WGS sequence"/>
</dbReference>
<dbReference type="STRING" id="592028.GCWU000321_01078"/>
<feature type="transmembrane region" description="Helical" evidence="1">
    <location>
        <begin position="111"/>
        <end position="133"/>
    </location>
</feature>
<dbReference type="GeneID" id="78277749"/>
<dbReference type="OrthoDB" id="2220129at2"/>
<proteinExistence type="predicted"/>
<keyword evidence="1" id="KW-0472">Membrane</keyword>
<evidence type="ECO:0000313" key="3">
    <source>
        <dbReference type="Proteomes" id="UP000004736"/>
    </source>
</evidence>
<feature type="transmembrane region" description="Helical" evidence="1">
    <location>
        <begin position="82"/>
        <end position="104"/>
    </location>
</feature>
<evidence type="ECO:0000313" key="2">
    <source>
        <dbReference type="EMBL" id="EEW97093.1"/>
    </source>
</evidence>
<evidence type="ECO:0000256" key="1">
    <source>
        <dbReference type="SAM" id="Phobius"/>
    </source>
</evidence>
<feature type="transmembrane region" description="Helical" evidence="1">
    <location>
        <begin position="20"/>
        <end position="40"/>
    </location>
</feature>